<evidence type="ECO:0008006" key="3">
    <source>
        <dbReference type="Google" id="ProtNLM"/>
    </source>
</evidence>
<dbReference type="PANTHER" id="PTHR35046:SF9">
    <property type="entry name" value="RNA-DIRECTED DNA POLYMERASE"/>
    <property type="match status" value="1"/>
</dbReference>
<dbReference type="EMBL" id="JBANAX010000045">
    <property type="protein sequence ID" value="KAL1224882.1"/>
    <property type="molecule type" value="Genomic_DNA"/>
</dbReference>
<dbReference type="AlphaFoldDB" id="A0ABD1C5Y3"/>
<sequence length="147" mass="16482">MDVSHLIIGRPWQYDRDTSHIGKKNMYSFVFDNLKVILLPRPELSSLPILQNKVEVQIPPPSTKISSPTLLCSRAQFEIEFKDSGFLLAILPTTAKPSPPDPITPPAFVSLLQEFLDVFPDDLPVHLPPLRDIQHQIDLVPGEALPN</sequence>
<evidence type="ECO:0000313" key="2">
    <source>
        <dbReference type="Proteomes" id="UP001558713"/>
    </source>
</evidence>
<dbReference type="PANTHER" id="PTHR35046">
    <property type="entry name" value="ZINC KNUCKLE (CCHC-TYPE) FAMILY PROTEIN"/>
    <property type="match status" value="1"/>
</dbReference>
<dbReference type="Proteomes" id="UP001558713">
    <property type="component" value="Unassembled WGS sequence"/>
</dbReference>
<name>A0ABD1C5Y3_CARAN</name>
<evidence type="ECO:0000313" key="1">
    <source>
        <dbReference type="EMBL" id="KAL1224882.1"/>
    </source>
</evidence>
<accession>A0ABD1C5Y3</accession>
<protein>
    <recommendedName>
        <fullName evidence="3">Reverse transcriptase domain-containing protein</fullName>
    </recommendedName>
</protein>
<gene>
    <name evidence="1" type="ORF">V5N11_016098</name>
</gene>
<reference evidence="1 2" key="1">
    <citation type="submission" date="2024-04" db="EMBL/GenBank/DDBJ databases">
        <title>Genome assembly C_amara_ONT_v2.</title>
        <authorList>
            <person name="Yant L."/>
            <person name="Moore C."/>
            <person name="Slenker M."/>
        </authorList>
    </citation>
    <scope>NUCLEOTIDE SEQUENCE [LARGE SCALE GENOMIC DNA]</scope>
    <source>
        <tissue evidence="1">Leaf</tissue>
    </source>
</reference>
<proteinExistence type="predicted"/>
<comment type="caution">
    <text evidence="1">The sequence shown here is derived from an EMBL/GenBank/DDBJ whole genome shotgun (WGS) entry which is preliminary data.</text>
</comment>
<keyword evidence="2" id="KW-1185">Reference proteome</keyword>
<organism evidence="1 2">
    <name type="scientific">Cardamine amara subsp. amara</name>
    <dbReference type="NCBI Taxonomy" id="228776"/>
    <lineage>
        <taxon>Eukaryota</taxon>
        <taxon>Viridiplantae</taxon>
        <taxon>Streptophyta</taxon>
        <taxon>Embryophyta</taxon>
        <taxon>Tracheophyta</taxon>
        <taxon>Spermatophyta</taxon>
        <taxon>Magnoliopsida</taxon>
        <taxon>eudicotyledons</taxon>
        <taxon>Gunneridae</taxon>
        <taxon>Pentapetalae</taxon>
        <taxon>rosids</taxon>
        <taxon>malvids</taxon>
        <taxon>Brassicales</taxon>
        <taxon>Brassicaceae</taxon>
        <taxon>Cardamineae</taxon>
        <taxon>Cardamine</taxon>
    </lineage>
</organism>